<accession>A4CE33</accession>
<evidence type="ECO:0000313" key="2">
    <source>
        <dbReference type="Proteomes" id="UP000006201"/>
    </source>
</evidence>
<proteinExistence type="predicted"/>
<dbReference type="AlphaFoldDB" id="A4CE33"/>
<sequence length="46" mass="5102">MTPNTLNSQDQSIKQVTKSTGKRARFISKLNSYGSKLGLANAVRYK</sequence>
<gene>
    <name evidence="1" type="ORF">PTD2_06125</name>
</gene>
<name>A4CE33_9GAMM</name>
<reference evidence="1 2" key="1">
    <citation type="submission" date="2006-02" db="EMBL/GenBank/DDBJ databases">
        <authorList>
            <person name="Moran M.A."/>
            <person name="Kjelleberg S."/>
            <person name="Egan S."/>
            <person name="Saunders N."/>
            <person name="Thomas T."/>
            <person name="Ferriera S."/>
            <person name="Johnson J."/>
            <person name="Kravitz S."/>
            <person name="Halpern A."/>
            <person name="Remington K."/>
            <person name="Beeson K."/>
            <person name="Tran B."/>
            <person name="Rogers Y.-H."/>
            <person name="Friedman R."/>
            <person name="Venter J.C."/>
        </authorList>
    </citation>
    <scope>NUCLEOTIDE SEQUENCE [LARGE SCALE GENOMIC DNA]</scope>
    <source>
        <strain evidence="1 2">D2</strain>
    </source>
</reference>
<evidence type="ECO:0000313" key="1">
    <source>
        <dbReference type="EMBL" id="EAR27225.1"/>
    </source>
</evidence>
<organism evidence="1 2">
    <name type="scientific">Pseudoalteromonas tunicata D2</name>
    <dbReference type="NCBI Taxonomy" id="87626"/>
    <lineage>
        <taxon>Bacteria</taxon>
        <taxon>Pseudomonadati</taxon>
        <taxon>Pseudomonadota</taxon>
        <taxon>Gammaproteobacteria</taxon>
        <taxon>Alteromonadales</taxon>
        <taxon>Pseudoalteromonadaceae</taxon>
        <taxon>Pseudoalteromonas</taxon>
    </lineage>
</organism>
<protein>
    <submittedName>
        <fullName evidence="1">Uncharacterized protein</fullName>
    </submittedName>
</protein>
<dbReference type="HOGENOM" id="CLU_3188035_0_0_6"/>
<keyword evidence="2" id="KW-1185">Reference proteome</keyword>
<comment type="caution">
    <text evidence="1">The sequence shown here is derived from an EMBL/GenBank/DDBJ whole genome shotgun (WGS) entry which is preliminary data.</text>
</comment>
<dbReference type="Proteomes" id="UP000006201">
    <property type="component" value="Unassembled WGS sequence"/>
</dbReference>
<dbReference type="EMBL" id="AAOH01000007">
    <property type="protein sequence ID" value="EAR27225.1"/>
    <property type="molecule type" value="Genomic_DNA"/>
</dbReference>